<name>A0A9D5CV28_9LILI</name>
<dbReference type="PROSITE" id="PS51375">
    <property type="entry name" value="PPR"/>
    <property type="match status" value="5"/>
</dbReference>
<gene>
    <name evidence="3" type="ORF">J5N97_015287</name>
</gene>
<dbReference type="PANTHER" id="PTHR47926:SF374">
    <property type="entry name" value="PENTATRICOPEPTIDE REPEAT-CONTAINING PROTEIN"/>
    <property type="match status" value="1"/>
</dbReference>
<evidence type="ECO:0008006" key="5">
    <source>
        <dbReference type="Google" id="ProtNLM"/>
    </source>
</evidence>
<reference evidence="3" key="1">
    <citation type="submission" date="2021-03" db="EMBL/GenBank/DDBJ databases">
        <authorList>
            <person name="Li Z."/>
            <person name="Yang C."/>
        </authorList>
    </citation>
    <scope>NUCLEOTIDE SEQUENCE</scope>
    <source>
        <strain evidence="3">Dzin_1.0</strain>
        <tissue evidence="3">Leaf</tissue>
    </source>
</reference>
<dbReference type="InterPro" id="IPR002885">
    <property type="entry name" value="PPR_rpt"/>
</dbReference>
<dbReference type="Proteomes" id="UP001085076">
    <property type="component" value="Miscellaneous, Linkage group lg03"/>
</dbReference>
<dbReference type="GO" id="GO:0003723">
    <property type="term" value="F:RNA binding"/>
    <property type="evidence" value="ECO:0007669"/>
    <property type="project" value="InterPro"/>
</dbReference>
<feature type="repeat" description="PPR" evidence="2">
    <location>
        <begin position="300"/>
        <end position="334"/>
    </location>
</feature>
<dbReference type="Pfam" id="PF01535">
    <property type="entry name" value="PPR"/>
    <property type="match status" value="5"/>
</dbReference>
<feature type="repeat" description="PPR" evidence="2">
    <location>
        <begin position="401"/>
        <end position="435"/>
    </location>
</feature>
<evidence type="ECO:0000256" key="2">
    <source>
        <dbReference type="PROSITE-ProRule" id="PRU00708"/>
    </source>
</evidence>
<dbReference type="NCBIfam" id="TIGR00756">
    <property type="entry name" value="PPR"/>
    <property type="match status" value="2"/>
</dbReference>
<dbReference type="PANTHER" id="PTHR47926">
    <property type="entry name" value="PENTATRICOPEPTIDE REPEAT-CONTAINING PROTEIN"/>
    <property type="match status" value="1"/>
</dbReference>
<dbReference type="GO" id="GO:0009451">
    <property type="term" value="P:RNA modification"/>
    <property type="evidence" value="ECO:0007669"/>
    <property type="project" value="InterPro"/>
</dbReference>
<evidence type="ECO:0000256" key="1">
    <source>
        <dbReference type="ARBA" id="ARBA00022737"/>
    </source>
</evidence>
<dbReference type="Pfam" id="PF13041">
    <property type="entry name" value="PPR_2"/>
    <property type="match status" value="1"/>
</dbReference>
<dbReference type="Pfam" id="PF20431">
    <property type="entry name" value="E_motif"/>
    <property type="match status" value="1"/>
</dbReference>
<dbReference type="InterPro" id="IPR046960">
    <property type="entry name" value="PPR_At4g14850-like_plant"/>
</dbReference>
<evidence type="ECO:0000313" key="4">
    <source>
        <dbReference type="Proteomes" id="UP001085076"/>
    </source>
</evidence>
<protein>
    <recommendedName>
        <fullName evidence="5">Pentatricopeptide repeat-containing protein</fullName>
    </recommendedName>
</protein>
<feature type="repeat" description="PPR" evidence="2">
    <location>
        <begin position="67"/>
        <end position="101"/>
    </location>
</feature>
<dbReference type="OrthoDB" id="635740at2759"/>
<keyword evidence="1" id="KW-0677">Repeat</keyword>
<proteinExistence type="predicted"/>
<dbReference type="EMBL" id="JAGGNH010000003">
    <property type="protein sequence ID" value="KAJ0979813.1"/>
    <property type="molecule type" value="Genomic_DNA"/>
</dbReference>
<sequence>MDKKGRSEALIYFCDEGKRTRTMTYGSRTLILPELSTLLSLCGREKRLLYGSSIHGFIIKSISNGDLVVVWNSLISMYSKCGQLPNARKIFDEMPLRDTVSWNSMISGFLAANELEKGFWYFKALLGCASCSLDHATMTTVLSVCAGPEFFRVSTVLHSLVVFRGFEKMVSVRNALITAYFNCENQASAKRVFDEMFERNVITWTAMVSGLARCHMHRESLILFREMRRSSGANSLTYTSSLLACSGIRAVREGQQVHGLVLKSGFEIDLCVDSALMDMYSKCGFMEDAYQIFQLCEEPDDVFLTVILVGFAQNGLEERAFKLFAKMVGEGVEVDANMVSPVLGAFGAFAPFALGKQIHALVVKKCLEFNIFVCNGLINMYSKCGELCESLKVFKLMIQRNSVSWNSLIAAFARHGHGVEALQLYESMRSEGIEPTDVTFLSLLHACSHVGAIEKGMEFLSLMSVVHKIEPRMEHYACVVDMLGRAGLVHEAKRYIEKLPIEPNVVLWQALLGACSIYSNVEVGEYAAERLLLLEPDSAAAYVLLANIYSSQRRWKERAKIILKMKEMNVKKDVGVSWIEVEKDVHCFVVEDKVHPQVEYIYDVLNALAALIRDQEHVPDKLISNNLET</sequence>
<feature type="repeat" description="PPR" evidence="2">
    <location>
        <begin position="200"/>
        <end position="230"/>
    </location>
</feature>
<accession>A0A9D5CV28</accession>
<organism evidence="3 4">
    <name type="scientific">Dioscorea zingiberensis</name>
    <dbReference type="NCBI Taxonomy" id="325984"/>
    <lineage>
        <taxon>Eukaryota</taxon>
        <taxon>Viridiplantae</taxon>
        <taxon>Streptophyta</taxon>
        <taxon>Embryophyta</taxon>
        <taxon>Tracheophyta</taxon>
        <taxon>Spermatophyta</taxon>
        <taxon>Magnoliopsida</taxon>
        <taxon>Liliopsida</taxon>
        <taxon>Dioscoreales</taxon>
        <taxon>Dioscoreaceae</taxon>
        <taxon>Dioscorea</taxon>
    </lineage>
</organism>
<dbReference type="Gene3D" id="1.25.40.10">
    <property type="entry name" value="Tetratricopeptide repeat domain"/>
    <property type="match status" value="5"/>
</dbReference>
<comment type="caution">
    <text evidence="3">The sequence shown here is derived from an EMBL/GenBank/DDBJ whole genome shotgun (WGS) entry which is preliminary data.</text>
</comment>
<dbReference type="InterPro" id="IPR046848">
    <property type="entry name" value="E_motif"/>
</dbReference>
<reference evidence="3" key="2">
    <citation type="journal article" date="2022" name="Hortic Res">
        <title>The genome of Dioscorea zingiberensis sheds light on the biosynthesis, origin and evolution of the medicinally important diosgenin saponins.</title>
        <authorList>
            <person name="Li Y."/>
            <person name="Tan C."/>
            <person name="Li Z."/>
            <person name="Guo J."/>
            <person name="Li S."/>
            <person name="Chen X."/>
            <person name="Wang C."/>
            <person name="Dai X."/>
            <person name="Yang H."/>
            <person name="Song W."/>
            <person name="Hou L."/>
            <person name="Xu J."/>
            <person name="Tong Z."/>
            <person name="Xu A."/>
            <person name="Yuan X."/>
            <person name="Wang W."/>
            <person name="Yang Q."/>
            <person name="Chen L."/>
            <person name="Sun Z."/>
            <person name="Wang K."/>
            <person name="Pan B."/>
            <person name="Chen J."/>
            <person name="Bao Y."/>
            <person name="Liu F."/>
            <person name="Qi X."/>
            <person name="Gang D.R."/>
            <person name="Wen J."/>
            <person name="Li J."/>
        </authorList>
    </citation>
    <scope>NUCLEOTIDE SEQUENCE</scope>
    <source>
        <strain evidence="3">Dzin_1.0</strain>
    </source>
</reference>
<keyword evidence="4" id="KW-1185">Reference proteome</keyword>
<feature type="repeat" description="PPR" evidence="2">
    <location>
        <begin position="370"/>
        <end position="400"/>
    </location>
</feature>
<dbReference type="FunFam" id="1.25.40.10:FF:000031">
    <property type="entry name" value="Pentatricopeptide repeat-containing protein mitochondrial"/>
    <property type="match status" value="1"/>
</dbReference>
<dbReference type="FunFam" id="1.25.40.10:FF:000584">
    <property type="entry name" value="Pentatricopeptide repeat-containing protein"/>
    <property type="match status" value="1"/>
</dbReference>
<dbReference type="InterPro" id="IPR011990">
    <property type="entry name" value="TPR-like_helical_dom_sf"/>
</dbReference>
<dbReference type="AlphaFoldDB" id="A0A9D5CV28"/>
<evidence type="ECO:0000313" key="3">
    <source>
        <dbReference type="EMBL" id="KAJ0979813.1"/>
    </source>
</evidence>